<feature type="domain" description="HTH cro/C1-type" evidence="1">
    <location>
        <begin position="19"/>
        <end position="62"/>
    </location>
</feature>
<dbReference type="Proteomes" id="UP001165383">
    <property type="component" value="Unassembled WGS sequence"/>
</dbReference>
<dbReference type="Pfam" id="PF13443">
    <property type="entry name" value="HTH_26"/>
    <property type="match status" value="1"/>
</dbReference>
<reference evidence="2" key="1">
    <citation type="submission" date="2022-05" db="EMBL/GenBank/DDBJ databases">
        <authorList>
            <person name="Jo J.-H."/>
            <person name="Im W.-T."/>
        </authorList>
    </citation>
    <scope>NUCLEOTIDE SEQUENCE</scope>
    <source>
        <strain evidence="2">RB56-2</strain>
    </source>
</reference>
<dbReference type="SUPFAM" id="SSF47413">
    <property type="entry name" value="lambda repressor-like DNA-binding domains"/>
    <property type="match status" value="1"/>
</dbReference>
<gene>
    <name evidence="2" type="ORF">LZ518_13035</name>
</gene>
<dbReference type="PANTHER" id="PTHR37301">
    <property type="entry name" value="DNA-BINDING PROTEIN-RELATED"/>
    <property type="match status" value="1"/>
</dbReference>
<accession>A0ABT0SCB9</accession>
<dbReference type="EMBL" id="JAMGBB010000001">
    <property type="protein sequence ID" value="MCL6742054.1"/>
    <property type="molecule type" value="Genomic_DNA"/>
</dbReference>
<proteinExistence type="predicted"/>
<dbReference type="InterPro" id="IPR010982">
    <property type="entry name" value="Lambda_DNA-bd_dom_sf"/>
</dbReference>
<evidence type="ECO:0000313" key="3">
    <source>
        <dbReference type="Proteomes" id="UP001165383"/>
    </source>
</evidence>
<organism evidence="2 3">
    <name type="scientific">Sphingomonas brevis</name>
    <dbReference type="NCBI Taxonomy" id="2908206"/>
    <lineage>
        <taxon>Bacteria</taxon>
        <taxon>Pseudomonadati</taxon>
        <taxon>Pseudomonadota</taxon>
        <taxon>Alphaproteobacteria</taxon>
        <taxon>Sphingomonadales</taxon>
        <taxon>Sphingomonadaceae</taxon>
        <taxon>Sphingomonas</taxon>
    </lineage>
</organism>
<keyword evidence="3" id="KW-1185">Reference proteome</keyword>
<dbReference type="PROSITE" id="PS50943">
    <property type="entry name" value="HTH_CROC1"/>
    <property type="match status" value="1"/>
</dbReference>
<protein>
    <submittedName>
        <fullName evidence="2">Helix-turn-helix transcriptional regulator</fullName>
    </submittedName>
</protein>
<evidence type="ECO:0000259" key="1">
    <source>
        <dbReference type="PROSITE" id="PS50943"/>
    </source>
</evidence>
<comment type="caution">
    <text evidence="2">The sequence shown here is derived from an EMBL/GenBank/DDBJ whole genome shotgun (WGS) entry which is preliminary data.</text>
</comment>
<dbReference type="PANTHER" id="PTHR37301:SF1">
    <property type="entry name" value="DNA-BINDING PROTEIN"/>
    <property type="match status" value="1"/>
</dbReference>
<dbReference type="Gene3D" id="1.10.260.40">
    <property type="entry name" value="lambda repressor-like DNA-binding domains"/>
    <property type="match status" value="1"/>
</dbReference>
<dbReference type="SMART" id="SM00530">
    <property type="entry name" value="HTH_XRE"/>
    <property type="match status" value="1"/>
</dbReference>
<dbReference type="RefSeq" id="WP_249916405.1">
    <property type="nucleotide sequence ID" value="NZ_JAMGBB010000001.1"/>
</dbReference>
<name>A0ABT0SCB9_9SPHN</name>
<sequence length="68" mass="7428">MAIIVRLDVMLALRKVKSKDLADAIGITEANLSLLKSGKVKGVRFQTLEAICERLDCQPGDLLEYVPG</sequence>
<dbReference type="InterPro" id="IPR001387">
    <property type="entry name" value="Cro/C1-type_HTH"/>
</dbReference>
<dbReference type="CDD" id="cd00093">
    <property type="entry name" value="HTH_XRE"/>
    <property type="match status" value="1"/>
</dbReference>
<evidence type="ECO:0000313" key="2">
    <source>
        <dbReference type="EMBL" id="MCL6742054.1"/>
    </source>
</evidence>